<dbReference type="Pfam" id="PF13649">
    <property type="entry name" value="Methyltransf_25"/>
    <property type="match status" value="1"/>
</dbReference>
<dbReference type="InterPro" id="IPR029063">
    <property type="entry name" value="SAM-dependent_MTases_sf"/>
</dbReference>
<organism evidence="7 8">
    <name type="scientific">Hyalella azteca</name>
    <name type="common">Amphipod</name>
    <dbReference type="NCBI Taxonomy" id="294128"/>
    <lineage>
        <taxon>Eukaryota</taxon>
        <taxon>Metazoa</taxon>
        <taxon>Ecdysozoa</taxon>
        <taxon>Arthropoda</taxon>
        <taxon>Crustacea</taxon>
        <taxon>Multicrustacea</taxon>
        <taxon>Malacostraca</taxon>
        <taxon>Eumalacostraca</taxon>
        <taxon>Peracarida</taxon>
        <taxon>Amphipoda</taxon>
        <taxon>Senticaudata</taxon>
        <taxon>Talitrida</taxon>
        <taxon>Talitroidea</taxon>
        <taxon>Hyalellidae</taxon>
        <taxon>Hyalella</taxon>
    </lineage>
</organism>
<reference evidence="8" key="1">
    <citation type="submission" date="2025-08" db="UniProtKB">
        <authorList>
            <consortium name="RefSeq"/>
        </authorList>
    </citation>
    <scope>IDENTIFICATION</scope>
    <source>
        <tissue evidence="8">Whole organism</tissue>
    </source>
</reference>
<dbReference type="InterPro" id="IPR041698">
    <property type="entry name" value="Methyltransf_25"/>
</dbReference>
<accession>A0A979FTQ1</accession>
<gene>
    <name evidence="8" type="primary">LOC108664491</name>
</gene>
<evidence type="ECO:0000259" key="6">
    <source>
        <dbReference type="Pfam" id="PF13649"/>
    </source>
</evidence>
<dbReference type="OMA" id="FEWYGAF"/>
<evidence type="ECO:0000256" key="3">
    <source>
        <dbReference type="ARBA" id="ARBA00022679"/>
    </source>
</evidence>
<dbReference type="PANTHER" id="PTHR12176:SF78">
    <property type="entry name" value="EEF1A LYSINE AND N-TERMINAL METHYLTRANSFERASE"/>
    <property type="match status" value="1"/>
</dbReference>
<dbReference type="RefSeq" id="XP_047739988.1">
    <property type="nucleotide sequence ID" value="XM_047884032.1"/>
</dbReference>
<feature type="domain" description="Methyltransferase" evidence="6">
    <location>
        <begin position="54"/>
        <end position="144"/>
    </location>
</feature>
<sequence>MSLLPKDSKEFGSKDYWNSFFAGRGSDTFEWYGEYADLCGLLHTFIRPADRLLVAGCGNSTLSADLYSLGYKSITNVDVSEVAVRQMRGRYGTSCPDMVWCHDDLTASSLDTASFTAVLDKGTLDAIFTDDSTAVVQTVHKYLSEVLRLLRCGGRYVCVSLLQEHILQHLLQWSHSQGCITRICRCVEAEESTKKQGRFTLPVFVVVCTKLRPVPGVIPVLESCLGGGAPQRVSPEELQQEVRALQQYSAATHALLRKVSLGEEARLELCHAKTGDLRYVLYILDAPTSAAPPALPMGVFIVPQRRFQVPFLTAGGDVGSVRRVCGGESKYSGKYVVEDVQGDEGTAFRRLIFLNNPNAIQSEVRLLNASVDSSSQSNSKGKKKRQKNPGSEVNEAPTLDQHYLSCQHHLAMVGGLGLVHCRGRGMILGLGGGPLATYIHQHFPKIIMDTVELDEAMVKVAKQCFGFKTTPRLTVTVQDGLEFCEEKANSGTVYDFILMDVDSKDVSVGMSCPPQEFVTLDFLKILAACLRPGGLAILNMVCRDSGVWQDCVERIKSVFGDIICQSIPHEVNRLLLCIKPQENHLGRPGSQVLDGLRSSLALVNRLLRRKNSKEDAIDIDDTMKNIVIL</sequence>
<dbReference type="InterPro" id="IPR051419">
    <property type="entry name" value="Lys/N-term_MeTrsfase_sf"/>
</dbReference>
<dbReference type="CDD" id="cd02440">
    <property type="entry name" value="AdoMet_MTases"/>
    <property type="match status" value="2"/>
</dbReference>
<dbReference type="KEGG" id="hazt:108664491"/>
<name>A0A979FTQ1_HYAAZ</name>
<keyword evidence="4" id="KW-0511">Multifunctional enzyme</keyword>
<keyword evidence="7" id="KW-1185">Reference proteome</keyword>
<dbReference type="Pfam" id="PF01564">
    <property type="entry name" value="Spermine_synth"/>
    <property type="match status" value="1"/>
</dbReference>
<dbReference type="GO" id="GO:0008168">
    <property type="term" value="F:methyltransferase activity"/>
    <property type="evidence" value="ECO:0007669"/>
    <property type="project" value="UniProtKB-KW"/>
</dbReference>
<evidence type="ECO:0000256" key="4">
    <source>
        <dbReference type="ARBA" id="ARBA00023268"/>
    </source>
</evidence>
<dbReference type="OrthoDB" id="411785at2759"/>
<evidence type="ECO:0000256" key="5">
    <source>
        <dbReference type="SAM" id="MobiDB-lite"/>
    </source>
</evidence>
<evidence type="ECO:0000256" key="1">
    <source>
        <dbReference type="ARBA" id="ARBA00008361"/>
    </source>
</evidence>
<dbReference type="AlphaFoldDB" id="A0A979FTQ1"/>
<proteinExistence type="inferred from homology"/>
<evidence type="ECO:0000313" key="8">
    <source>
        <dbReference type="RefSeq" id="XP_047739988.1"/>
    </source>
</evidence>
<feature type="region of interest" description="Disordered" evidence="5">
    <location>
        <begin position="371"/>
        <end position="395"/>
    </location>
</feature>
<evidence type="ECO:0000313" key="7">
    <source>
        <dbReference type="Proteomes" id="UP000694843"/>
    </source>
</evidence>
<dbReference type="Proteomes" id="UP000694843">
    <property type="component" value="Unplaced"/>
</dbReference>
<protein>
    <submittedName>
        <fullName evidence="8">EEF1A lysine and N-terminal methyltransferase</fullName>
    </submittedName>
</protein>
<dbReference type="GeneID" id="108664491"/>
<comment type="similarity">
    <text evidence="1">Belongs to the methyltransferase superfamily.</text>
</comment>
<keyword evidence="2 8" id="KW-0489">Methyltransferase</keyword>
<dbReference type="PANTHER" id="PTHR12176">
    <property type="entry name" value="SAM-DEPENDENT METHYLTRANSFERASE SUPERFAMILY PROTEIN"/>
    <property type="match status" value="1"/>
</dbReference>
<evidence type="ECO:0000256" key="2">
    <source>
        <dbReference type="ARBA" id="ARBA00022603"/>
    </source>
</evidence>
<dbReference type="GO" id="GO:0032259">
    <property type="term" value="P:methylation"/>
    <property type="evidence" value="ECO:0007669"/>
    <property type="project" value="UniProtKB-KW"/>
</dbReference>
<dbReference type="FunFam" id="3.40.50.150:FF:000110">
    <property type="entry name" value="methyltransferase-like protein 13 isoform X1"/>
    <property type="match status" value="1"/>
</dbReference>
<dbReference type="Gene3D" id="3.40.50.150">
    <property type="entry name" value="Vaccinia Virus protein VP39"/>
    <property type="match status" value="2"/>
</dbReference>
<keyword evidence="3" id="KW-0808">Transferase</keyword>
<dbReference type="SUPFAM" id="SSF53335">
    <property type="entry name" value="S-adenosyl-L-methionine-dependent methyltransferases"/>
    <property type="match status" value="2"/>
</dbReference>